<sequence>MRLDSQPKASVFCLLLKRAKSIPLEPGATLDIPISFAPDTMQMYEATVTVTIHKEDPENSWKGDYPSMMSTRMVNDLHWIFPVRGIPESYPIKASQAPCVECKARSRVEERIEVTLTGLAPNTAGSGLGRYPSITPINLLGRHVPGEMEYGVDYLNVPEEFRYELIFEDAESQSCLERSLGVSLLRKMKNQVSGVVILLFNFVFSPFKPFR</sequence>
<dbReference type="Proteomes" id="UP001159427">
    <property type="component" value="Unassembled WGS sequence"/>
</dbReference>
<organism evidence="2 3">
    <name type="scientific">Porites evermanni</name>
    <dbReference type="NCBI Taxonomy" id="104178"/>
    <lineage>
        <taxon>Eukaryota</taxon>
        <taxon>Metazoa</taxon>
        <taxon>Cnidaria</taxon>
        <taxon>Anthozoa</taxon>
        <taxon>Hexacorallia</taxon>
        <taxon>Scleractinia</taxon>
        <taxon>Fungiina</taxon>
        <taxon>Poritidae</taxon>
        <taxon>Porites</taxon>
    </lineage>
</organism>
<feature type="domain" description="CFAP47-like immunoglobulin-like" evidence="1">
    <location>
        <begin position="96"/>
        <end position="211"/>
    </location>
</feature>
<dbReference type="PANTHER" id="PTHR45912">
    <property type="entry name" value="CILIA- AND FLAGELLA-ASSOCIATED PROTEIN 47"/>
    <property type="match status" value="1"/>
</dbReference>
<gene>
    <name evidence="2" type="ORF">PEVE_00010552</name>
</gene>
<proteinExistence type="predicted"/>
<accession>A0ABN8RG23</accession>
<evidence type="ECO:0000313" key="3">
    <source>
        <dbReference type="Proteomes" id="UP001159427"/>
    </source>
</evidence>
<evidence type="ECO:0000259" key="1">
    <source>
        <dbReference type="Pfam" id="PF26579"/>
    </source>
</evidence>
<keyword evidence="3" id="KW-1185">Reference proteome</keyword>
<dbReference type="EMBL" id="CALNXI010001749">
    <property type="protein sequence ID" value="CAH3176257.1"/>
    <property type="molecule type" value="Genomic_DNA"/>
</dbReference>
<comment type="caution">
    <text evidence="2">The sequence shown here is derived from an EMBL/GenBank/DDBJ whole genome shotgun (WGS) entry which is preliminary data.</text>
</comment>
<name>A0ABN8RG23_9CNID</name>
<dbReference type="PANTHER" id="PTHR45912:SF3">
    <property type="entry name" value="CILIA- AND FLAGELLA-ASSOCIATED PROTEIN 47"/>
    <property type="match status" value="1"/>
</dbReference>
<reference evidence="2 3" key="1">
    <citation type="submission" date="2022-05" db="EMBL/GenBank/DDBJ databases">
        <authorList>
            <consortium name="Genoscope - CEA"/>
            <person name="William W."/>
        </authorList>
    </citation>
    <scope>NUCLEOTIDE SEQUENCE [LARGE SCALE GENOMIC DNA]</scope>
</reference>
<dbReference type="InterPro" id="IPR058952">
    <property type="entry name" value="Ig_CFAP47"/>
</dbReference>
<dbReference type="Pfam" id="PF26579">
    <property type="entry name" value="Ig_CFAP47"/>
    <property type="match status" value="1"/>
</dbReference>
<evidence type="ECO:0000313" key="2">
    <source>
        <dbReference type="EMBL" id="CAH3176257.1"/>
    </source>
</evidence>
<protein>
    <recommendedName>
        <fullName evidence="1">CFAP47-like immunoglobulin-like domain-containing protein</fullName>
    </recommendedName>
</protein>